<reference evidence="6 7" key="1">
    <citation type="submission" date="2016-04" db="EMBL/GenBank/DDBJ databases">
        <title>Peptidophaga gingivicola gen. nov., sp. nov., isolated from human subgingival plaque.</title>
        <authorList>
            <person name="Beall C.J."/>
            <person name="Mokrzan E.M."/>
            <person name="Griffen A.L."/>
            <person name="Leys E.J."/>
        </authorList>
    </citation>
    <scope>NUCLEOTIDE SEQUENCE [LARGE SCALE GENOMIC DNA]</scope>
    <source>
        <strain evidence="6 7">BA112</strain>
    </source>
</reference>
<evidence type="ECO:0000313" key="6">
    <source>
        <dbReference type="EMBL" id="OAP86937.1"/>
    </source>
</evidence>
<feature type="binding site" evidence="3">
    <location>
        <begin position="11"/>
        <end position="16"/>
    </location>
    <ligand>
        <name>ATP</name>
        <dbReference type="ChEBI" id="CHEBI:30616"/>
    </ligand>
</feature>
<feature type="region of interest" description="Disordered" evidence="5">
    <location>
        <begin position="306"/>
        <end position="332"/>
    </location>
</feature>
<dbReference type="InterPro" id="IPR001977">
    <property type="entry name" value="Depp_CoAkinase"/>
</dbReference>
<feature type="compositionally biased region" description="Basic and acidic residues" evidence="5">
    <location>
        <begin position="313"/>
        <end position="322"/>
    </location>
</feature>
<keyword evidence="3" id="KW-0808">Transferase</keyword>
<dbReference type="STRING" id="1823756.A4H34_07480"/>
<comment type="similarity">
    <text evidence="3">Belongs to the CoaE family.</text>
</comment>
<dbReference type="SUPFAM" id="SSF52540">
    <property type="entry name" value="P-loop containing nucleoside triphosphate hydrolases"/>
    <property type="match status" value="1"/>
</dbReference>
<keyword evidence="3" id="KW-0173">Coenzyme A biosynthesis</keyword>
<keyword evidence="7" id="KW-1185">Reference proteome</keyword>
<comment type="subcellular location">
    <subcellularLocation>
        <location evidence="3">Cytoplasm</location>
    </subcellularLocation>
</comment>
<sequence>MLIVTLAGGIGSGKSTVAAALAECGARLLSLDDVARDVLSPGEEAVREVGDLWPEAVREGKIDRAALARIVFDDAAALARLNAVVHPRAWERAQAQLASWREESLQAQSAREFVVVVELALLAGSPYQDAYPGTIVVDAPEDVRVLRLVDSRGMDEADARARIASQTPASRVRELADVVVDNGGSLEDAARAARELWEGWLVPYAANMREGRRVFGGDAPPSPGQRARAAARLTRQGAFVNRESALGKGGAAPSRKGAEAALGGGGGETAGDKGGGVLEIVGPADESSLANAGFVPCAGELRAASQTYKSRRVSPDARRDASGDSGDVASGSGRCALGDSGRVFSETAACAPGGPRLYVSADPRFAMAAVVTGGHD</sequence>
<dbReference type="Proteomes" id="UP000078368">
    <property type="component" value="Unassembled WGS sequence"/>
</dbReference>
<accession>A0A179B5K1</accession>
<comment type="caution">
    <text evidence="6">The sequence shown here is derived from an EMBL/GenBank/DDBJ whole genome shotgun (WGS) entry which is preliminary data.</text>
</comment>
<keyword evidence="2 3" id="KW-0067">ATP-binding</keyword>
<dbReference type="CDD" id="cd02022">
    <property type="entry name" value="DPCK"/>
    <property type="match status" value="1"/>
</dbReference>
<dbReference type="GO" id="GO:0005524">
    <property type="term" value="F:ATP binding"/>
    <property type="evidence" value="ECO:0007669"/>
    <property type="project" value="UniProtKB-UniRule"/>
</dbReference>
<dbReference type="HAMAP" id="MF_00376">
    <property type="entry name" value="Dephospho_CoA_kinase"/>
    <property type="match status" value="1"/>
</dbReference>
<comment type="pathway">
    <text evidence="3">Cofactor biosynthesis; coenzyme A biosynthesis; CoA from (R)-pantothenate: step 5/5.</text>
</comment>
<keyword evidence="3" id="KW-0963">Cytoplasm</keyword>
<comment type="catalytic activity">
    <reaction evidence="3">
        <text>3'-dephospho-CoA + ATP = ADP + CoA + H(+)</text>
        <dbReference type="Rhea" id="RHEA:18245"/>
        <dbReference type="ChEBI" id="CHEBI:15378"/>
        <dbReference type="ChEBI" id="CHEBI:30616"/>
        <dbReference type="ChEBI" id="CHEBI:57287"/>
        <dbReference type="ChEBI" id="CHEBI:57328"/>
        <dbReference type="ChEBI" id="CHEBI:456216"/>
        <dbReference type="EC" id="2.7.1.24"/>
    </reaction>
</comment>
<dbReference type="InterPro" id="IPR027417">
    <property type="entry name" value="P-loop_NTPase"/>
</dbReference>
<dbReference type="GO" id="GO:0004140">
    <property type="term" value="F:dephospho-CoA kinase activity"/>
    <property type="evidence" value="ECO:0007669"/>
    <property type="project" value="UniProtKB-UniRule"/>
</dbReference>
<gene>
    <name evidence="3" type="primary">coaE</name>
    <name evidence="6" type="ORF">A4H34_07480</name>
</gene>
<feature type="region of interest" description="Disordered" evidence="5">
    <location>
        <begin position="245"/>
        <end position="274"/>
    </location>
</feature>
<dbReference type="EC" id="2.7.1.24" evidence="3 4"/>
<dbReference type="Pfam" id="PF01121">
    <property type="entry name" value="CoaE"/>
    <property type="match status" value="1"/>
</dbReference>
<dbReference type="UniPathway" id="UPA00241">
    <property type="reaction ID" value="UER00356"/>
</dbReference>
<evidence type="ECO:0000256" key="2">
    <source>
        <dbReference type="ARBA" id="ARBA00022840"/>
    </source>
</evidence>
<dbReference type="NCBIfam" id="TIGR00152">
    <property type="entry name" value="dephospho-CoA kinase"/>
    <property type="match status" value="1"/>
</dbReference>
<keyword evidence="3" id="KW-0418">Kinase</keyword>
<dbReference type="GO" id="GO:0005737">
    <property type="term" value="C:cytoplasm"/>
    <property type="evidence" value="ECO:0007669"/>
    <property type="project" value="UniProtKB-SubCell"/>
</dbReference>
<dbReference type="EMBL" id="LVZK01000001">
    <property type="protein sequence ID" value="OAP86937.1"/>
    <property type="molecule type" value="Genomic_DNA"/>
</dbReference>
<name>A0A179B5K1_9ACTO</name>
<organism evidence="6 7">
    <name type="scientific">Peptidiphaga gingivicola</name>
    <dbReference type="NCBI Taxonomy" id="2741497"/>
    <lineage>
        <taxon>Bacteria</taxon>
        <taxon>Bacillati</taxon>
        <taxon>Actinomycetota</taxon>
        <taxon>Actinomycetes</taxon>
        <taxon>Actinomycetales</taxon>
        <taxon>Actinomycetaceae</taxon>
        <taxon>Peptidiphaga</taxon>
    </lineage>
</organism>
<proteinExistence type="inferred from homology"/>
<dbReference type="PANTHER" id="PTHR10695">
    <property type="entry name" value="DEPHOSPHO-COA KINASE-RELATED"/>
    <property type="match status" value="1"/>
</dbReference>
<dbReference type="PROSITE" id="PS51219">
    <property type="entry name" value="DPCK"/>
    <property type="match status" value="1"/>
</dbReference>
<dbReference type="RefSeq" id="WP_064231562.1">
    <property type="nucleotide sequence ID" value="NZ_LVZK01000001.1"/>
</dbReference>
<feature type="compositionally biased region" description="Gly residues" evidence="5">
    <location>
        <begin position="262"/>
        <end position="274"/>
    </location>
</feature>
<evidence type="ECO:0000256" key="5">
    <source>
        <dbReference type="SAM" id="MobiDB-lite"/>
    </source>
</evidence>
<dbReference type="GO" id="GO:0015937">
    <property type="term" value="P:coenzyme A biosynthetic process"/>
    <property type="evidence" value="ECO:0007669"/>
    <property type="project" value="UniProtKB-UniRule"/>
</dbReference>
<comment type="function">
    <text evidence="3">Catalyzes the phosphorylation of the 3'-hydroxyl group of dephosphocoenzyme A to form coenzyme A.</text>
</comment>
<dbReference type="PANTHER" id="PTHR10695:SF46">
    <property type="entry name" value="BIFUNCTIONAL COENZYME A SYNTHASE-RELATED"/>
    <property type="match status" value="1"/>
</dbReference>
<keyword evidence="1 3" id="KW-0547">Nucleotide-binding</keyword>
<feature type="compositionally biased region" description="Low complexity" evidence="5">
    <location>
        <begin position="323"/>
        <end position="332"/>
    </location>
</feature>
<evidence type="ECO:0000256" key="1">
    <source>
        <dbReference type="ARBA" id="ARBA00022741"/>
    </source>
</evidence>
<protein>
    <recommendedName>
        <fullName evidence="3 4">Dephospho-CoA kinase</fullName>
        <ecNumber evidence="3 4">2.7.1.24</ecNumber>
    </recommendedName>
    <alternativeName>
        <fullName evidence="3">Dephosphocoenzyme A kinase</fullName>
    </alternativeName>
</protein>
<evidence type="ECO:0000256" key="3">
    <source>
        <dbReference type="HAMAP-Rule" id="MF_00376"/>
    </source>
</evidence>
<evidence type="ECO:0000313" key="7">
    <source>
        <dbReference type="Proteomes" id="UP000078368"/>
    </source>
</evidence>
<evidence type="ECO:0000256" key="4">
    <source>
        <dbReference type="NCBIfam" id="TIGR00152"/>
    </source>
</evidence>
<dbReference type="OrthoDB" id="9812943at2"/>
<dbReference type="Gene3D" id="3.40.50.300">
    <property type="entry name" value="P-loop containing nucleotide triphosphate hydrolases"/>
    <property type="match status" value="1"/>
</dbReference>
<dbReference type="AlphaFoldDB" id="A0A179B5K1"/>